<dbReference type="SUPFAM" id="SSF89447">
    <property type="entry name" value="AbrB/MazE/MraZ-like"/>
    <property type="match status" value="1"/>
</dbReference>
<dbReference type="AlphaFoldDB" id="A0AAJ1T0K4"/>
<organism evidence="2 3">
    <name type="scientific">Oikeobacillus pervagus</name>
    <dbReference type="NCBI Taxonomy" id="1325931"/>
    <lineage>
        <taxon>Bacteria</taxon>
        <taxon>Bacillati</taxon>
        <taxon>Bacillota</taxon>
        <taxon>Bacilli</taxon>
        <taxon>Bacillales</taxon>
        <taxon>Bacillaceae</taxon>
        <taxon>Oikeobacillus</taxon>
    </lineage>
</organism>
<dbReference type="GO" id="GO:0003677">
    <property type="term" value="F:DNA binding"/>
    <property type="evidence" value="ECO:0007669"/>
    <property type="project" value="InterPro"/>
</dbReference>
<dbReference type="Gene3D" id="2.10.260.10">
    <property type="match status" value="1"/>
</dbReference>
<dbReference type="Proteomes" id="UP001237207">
    <property type="component" value="Unassembled WGS sequence"/>
</dbReference>
<dbReference type="Pfam" id="PF04014">
    <property type="entry name" value="MazE_antitoxin"/>
    <property type="match status" value="1"/>
</dbReference>
<name>A0AAJ1T0K4_9BACI</name>
<protein>
    <submittedName>
        <fullName evidence="2">Antitoxin component of MazEF toxin-antitoxin module</fullName>
    </submittedName>
</protein>
<accession>A0AAJ1T0K4</accession>
<dbReference type="InterPro" id="IPR037914">
    <property type="entry name" value="SpoVT-AbrB_sf"/>
</dbReference>
<comment type="caution">
    <text evidence="2">The sequence shown here is derived from an EMBL/GenBank/DDBJ whole genome shotgun (WGS) entry which is preliminary data.</text>
</comment>
<evidence type="ECO:0000259" key="1">
    <source>
        <dbReference type="SMART" id="SM00966"/>
    </source>
</evidence>
<feature type="domain" description="SpoVT-AbrB" evidence="1">
    <location>
        <begin position="25"/>
        <end position="68"/>
    </location>
</feature>
<evidence type="ECO:0000313" key="2">
    <source>
        <dbReference type="EMBL" id="MDQ0214526.1"/>
    </source>
</evidence>
<proteinExistence type="predicted"/>
<dbReference type="SMART" id="SM00966">
    <property type="entry name" value="SpoVT_AbrB"/>
    <property type="match status" value="1"/>
</dbReference>
<dbReference type="RefSeq" id="WP_307256508.1">
    <property type="nucleotide sequence ID" value="NZ_JAUSUC010000007.1"/>
</dbReference>
<sequence>MTTDTLERRIGMDEETTRAVTSKVQKWRNSLAIRIPKEMANHKAFNQGTVVEIIEIDDGLKIVLNKKQNIHSINY</sequence>
<reference evidence="2" key="1">
    <citation type="submission" date="2023-07" db="EMBL/GenBank/DDBJ databases">
        <title>Genomic Encyclopedia of Type Strains, Phase IV (KMG-IV): sequencing the most valuable type-strain genomes for metagenomic binning, comparative biology and taxonomic classification.</title>
        <authorList>
            <person name="Goeker M."/>
        </authorList>
    </citation>
    <scope>NUCLEOTIDE SEQUENCE</scope>
    <source>
        <strain evidence="2">DSM 23947</strain>
    </source>
</reference>
<keyword evidence="3" id="KW-1185">Reference proteome</keyword>
<dbReference type="InterPro" id="IPR007159">
    <property type="entry name" value="SpoVT-AbrB_dom"/>
</dbReference>
<gene>
    <name evidence="2" type="ORF">J2S13_000922</name>
</gene>
<dbReference type="EMBL" id="JAUSUC010000007">
    <property type="protein sequence ID" value="MDQ0214526.1"/>
    <property type="molecule type" value="Genomic_DNA"/>
</dbReference>
<evidence type="ECO:0000313" key="3">
    <source>
        <dbReference type="Proteomes" id="UP001237207"/>
    </source>
</evidence>